<protein>
    <submittedName>
        <fullName evidence="9">LysM domain-containing protein</fullName>
    </submittedName>
</protein>
<gene>
    <name evidence="9" type="ORF">SAMN05444281_0793</name>
</gene>
<evidence type="ECO:0000313" key="10">
    <source>
        <dbReference type="Proteomes" id="UP000184109"/>
    </source>
</evidence>
<evidence type="ECO:0000256" key="2">
    <source>
        <dbReference type="ARBA" id="ARBA00022670"/>
    </source>
</evidence>
<reference evidence="10" key="1">
    <citation type="submission" date="2016-11" db="EMBL/GenBank/DDBJ databases">
        <authorList>
            <person name="Varghese N."/>
            <person name="Submissions S."/>
        </authorList>
    </citation>
    <scope>NUCLEOTIDE SEQUENCE [LARGE SCALE GENOMIC DNA]</scope>
    <source>
        <strain evidence="10">DSM 100572</strain>
    </source>
</reference>
<evidence type="ECO:0000256" key="6">
    <source>
        <dbReference type="ARBA" id="ARBA00022807"/>
    </source>
</evidence>
<keyword evidence="5" id="KW-0378">Hydrolase</keyword>
<dbReference type="PROSITE" id="PS51935">
    <property type="entry name" value="NLPC_P60"/>
    <property type="match status" value="1"/>
</dbReference>
<keyword evidence="10" id="KW-1185">Reference proteome</keyword>
<keyword evidence="2" id="KW-0645">Protease</keyword>
<dbReference type="InterPro" id="IPR018392">
    <property type="entry name" value="LysM"/>
</dbReference>
<dbReference type="CDD" id="cd00118">
    <property type="entry name" value="LysM"/>
    <property type="match status" value="2"/>
</dbReference>
<keyword evidence="6" id="KW-0788">Thiol protease</keyword>
<dbReference type="RefSeq" id="WP_073118456.1">
    <property type="nucleotide sequence ID" value="NZ_BMEN01000001.1"/>
</dbReference>
<dbReference type="SUPFAM" id="SSF54106">
    <property type="entry name" value="LysM domain"/>
    <property type="match status" value="2"/>
</dbReference>
<feature type="domain" description="LysM" evidence="7">
    <location>
        <begin position="264"/>
        <end position="307"/>
    </location>
</feature>
<dbReference type="STRING" id="1195760.SAMN05444281_0793"/>
<evidence type="ECO:0000256" key="5">
    <source>
        <dbReference type="ARBA" id="ARBA00022801"/>
    </source>
</evidence>
<dbReference type="InterPro" id="IPR052062">
    <property type="entry name" value="Murein_DD/LD_carboxypeptidase"/>
</dbReference>
<evidence type="ECO:0000313" key="9">
    <source>
        <dbReference type="EMBL" id="SHH47957.1"/>
    </source>
</evidence>
<dbReference type="PROSITE" id="PS51257">
    <property type="entry name" value="PROKAR_LIPOPROTEIN"/>
    <property type="match status" value="1"/>
</dbReference>
<organism evidence="9 10">
    <name type="scientific">Wenyingzhuangia marina</name>
    <dbReference type="NCBI Taxonomy" id="1195760"/>
    <lineage>
        <taxon>Bacteria</taxon>
        <taxon>Pseudomonadati</taxon>
        <taxon>Bacteroidota</taxon>
        <taxon>Flavobacteriia</taxon>
        <taxon>Flavobacteriales</taxon>
        <taxon>Flavobacteriaceae</taxon>
        <taxon>Wenyingzhuangia</taxon>
    </lineage>
</organism>
<keyword evidence="4" id="KW-0677">Repeat</keyword>
<proteinExistence type="inferred from homology"/>
<evidence type="ECO:0000256" key="1">
    <source>
        <dbReference type="ARBA" id="ARBA00007074"/>
    </source>
</evidence>
<dbReference type="SMART" id="SM00257">
    <property type="entry name" value="LysM"/>
    <property type="match status" value="2"/>
</dbReference>
<dbReference type="Pfam" id="PF01476">
    <property type="entry name" value="LysM"/>
    <property type="match status" value="2"/>
</dbReference>
<evidence type="ECO:0000259" key="7">
    <source>
        <dbReference type="PROSITE" id="PS51782"/>
    </source>
</evidence>
<dbReference type="InterPro" id="IPR036779">
    <property type="entry name" value="LysM_dom_sf"/>
</dbReference>
<feature type="domain" description="LysM" evidence="7">
    <location>
        <begin position="211"/>
        <end position="254"/>
    </location>
</feature>
<sequence>MKKNNLSFFLGPTFLLLISCDSLYYIQGKKENHEETKNVTSEIGAIYKNEKIADKIIQTALKYKGIKYRPGGTDIYGMDCSGFVLTTFKENNIILPRSSFQQSKVGKQITFENLAKGDLVFFRTMGLNRVSHVGIVVDKTINDLQFIHSSSEGVIISSINEKYWNKAYVSGSRIIDEISDLKFFDKNIISTPVVLSDSILNNESHAIKSEITYIVKKGDNLYNIAQHYNKTVTEIKTTNQLTSDNLKIGMVLKIATKIIDDIPLSYIVKRGDSLSLIAKNHNTTVNSIKEINNLTSDKINVGMTLLIL</sequence>
<dbReference type="OrthoDB" id="9807055at2"/>
<accession>A0A1M5TAZ5</accession>
<dbReference type="SUPFAM" id="SSF54001">
    <property type="entry name" value="Cysteine proteinases"/>
    <property type="match status" value="1"/>
</dbReference>
<evidence type="ECO:0000256" key="4">
    <source>
        <dbReference type="ARBA" id="ARBA00022737"/>
    </source>
</evidence>
<dbReference type="EMBL" id="FQXQ01000001">
    <property type="protein sequence ID" value="SHH47957.1"/>
    <property type="molecule type" value="Genomic_DNA"/>
</dbReference>
<keyword evidence="3" id="KW-0732">Signal</keyword>
<comment type="similarity">
    <text evidence="1">Belongs to the peptidase C40 family.</text>
</comment>
<dbReference type="Gene3D" id="3.10.350.10">
    <property type="entry name" value="LysM domain"/>
    <property type="match status" value="2"/>
</dbReference>
<dbReference type="InterPro" id="IPR038765">
    <property type="entry name" value="Papain-like_cys_pep_sf"/>
</dbReference>
<dbReference type="Pfam" id="PF00877">
    <property type="entry name" value="NLPC_P60"/>
    <property type="match status" value="1"/>
</dbReference>
<dbReference type="InterPro" id="IPR000064">
    <property type="entry name" value="NLP_P60_dom"/>
</dbReference>
<dbReference type="GO" id="GO:0008234">
    <property type="term" value="F:cysteine-type peptidase activity"/>
    <property type="evidence" value="ECO:0007669"/>
    <property type="project" value="UniProtKB-KW"/>
</dbReference>
<dbReference type="GO" id="GO:0006508">
    <property type="term" value="P:proteolysis"/>
    <property type="evidence" value="ECO:0007669"/>
    <property type="project" value="UniProtKB-KW"/>
</dbReference>
<evidence type="ECO:0000256" key="3">
    <source>
        <dbReference type="ARBA" id="ARBA00022729"/>
    </source>
</evidence>
<name>A0A1M5TAZ5_9FLAO</name>
<evidence type="ECO:0000259" key="8">
    <source>
        <dbReference type="PROSITE" id="PS51935"/>
    </source>
</evidence>
<dbReference type="AlphaFoldDB" id="A0A1M5TAZ5"/>
<dbReference type="Gene3D" id="3.90.1720.10">
    <property type="entry name" value="endopeptidase domain like (from Nostoc punctiforme)"/>
    <property type="match status" value="1"/>
</dbReference>
<dbReference type="PANTHER" id="PTHR47360">
    <property type="entry name" value="MUREIN DD-ENDOPEPTIDASE MEPS/MUREIN LD-CARBOXYPEPTIDASE"/>
    <property type="match status" value="1"/>
</dbReference>
<feature type="domain" description="NlpC/P60" evidence="8">
    <location>
        <begin position="50"/>
        <end position="175"/>
    </location>
</feature>
<dbReference type="PANTHER" id="PTHR47360:SF1">
    <property type="entry name" value="ENDOPEPTIDASE NLPC-RELATED"/>
    <property type="match status" value="1"/>
</dbReference>
<dbReference type="Proteomes" id="UP000184109">
    <property type="component" value="Unassembled WGS sequence"/>
</dbReference>
<dbReference type="PROSITE" id="PS51782">
    <property type="entry name" value="LYSM"/>
    <property type="match status" value="2"/>
</dbReference>